<proteinExistence type="predicted"/>
<dbReference type="AlphaFoldDB" id="A0A1E5PV88"/>
<reference evidence="1 2" key="1">
    <citation type="submission" date="2016-08" db="EMBL/GenBank/DDBJ databases">
        <title>The complete genome of Streptomyces subrutilus 10-1-1.</title>
        <authorList>
            <person name="Chen X."/>
        </authorList>
    </citation>
    <scope>NUCLEOTIDE SEQUENCE [LARGE SCALE GENOMIC DNA]</scope>
    <source>
        <strain evidence="1 2">10-1-1</strain>
    </source>
</reference>
<accession>A0A1E5PV88</accession>
<organism evidence="1 2">
    <name type="scientific">Streptomyces subrutilus</name>
    <dbReference type="NCBI Taxonomy" id="36818"/>
    <lineage>
        <taxon>Bacteria</taxon>
        <taxon>Bacillati</taxon>
        <taxon>Actinomycetota</taxon>
        <taxon>Actinomycetes</taxon>
        <taxon>Kitasatosporales</taxon>
        <taxon>Streptomycetaceae</taxon>
        <taxon>Streptomyces</taxon>
    </lineage>
</organism>
<gene>
    <name evidence="1" type="ORF">BGK67_21175</name>
</gene>
<protein>
    <submittedName>
        <fullName evidence="1">Uncharacterized protein</fullName>
    </submittedName>
</protein>
<comment type="caution">
    <text evidence="1">The sequence shown here is derived from an EMBL/GenBank/DDBJ whole genome shotgun (WGS) entry which is preliminary data.</text>
</comment>
<sequence length="106" mass="11692">MATRLRAARARHGMPLLIWRGRRGGGTFEEVCVHVAEISPKGSLVGELDVCQAFIVRRPEIRILDDLSEAVWDRPDVRLAAAINSLGQGQLRHPRIGSDGDIRSAQ</sequence>
<dbReference type="EMBL" id="MEHK01000001">
    <property type="protein sequence ID" value="OEJ33508.1"/>
    <property type="molecule type" value="Genomic_DNA"/>
</dbReference>
<name>A0A1E5PV88_9ACTN</name>
<dbReference type="Proteomes" id="UP000095705">
    <property type="component" value="Unassembled WGS sequence"/>
</dbReference>
<evidence type="ECO:0000313" key="2">
    <source>
        <dbReference type="Proteomes" id="UP000095705"/>
    </source>
</evidence>
<evidence type="ECO:0000313" key="1">
    <source>
        <dbReference type="EMBL" id="OEJ33508.1"/>
    </source>
</evidence>
<keyword evidence="2" id="KW-1185">Reference proteome</keyword>